<reference evidence="7 8" key="1">
    <citation type="submission" date="2015-11" db="EMBL/GenBank/DDBJ databases">
        <title>Genomic analysis of 38 Legionella species identifies large and diverse effector repertoires.</title>
        <authorList>
            <person name="Burstein D."/>
            <person name="Amaro F."/>
            <person name="Zusman T."/>
            <person name="Lifshitz Z."/>
            <person name="Cohen O."/>
            <person name="Gilbert J.A."/>
            <person name="Pupko T."/>
            <person name="Shuman H.A."/>
            <person name="Segal G."/>
        </authorList>
    </citation>
    <scope>NUCLEOTIDE SEQUENCE [LARGE SCALE GENOMIC DNA]</scope>
    <source>
        <strain evidence="7 8">ATCC 49505</strain>
    </source>
</reference>
<sequence>MLQIEIECRREDVEPLSALLEESGALSQILTDKFDNAILEPELGTTPLWPDVIFQALFADPEDAKAAARQISERFPQLNPSISPLPEKDWERACLDEFKPLRFGKRLWVTPSWLTPPDTQAVNLILDPGLAFGTGTHATTSLCLEWLEQADVSQKTIIDYGCGSGIIALAGLKLGARHAYAVDIDEQALQATQYNAELNALGSEYLTTGFPEILQNSSDILIANILLSPLLTLKESFFQLVNQQGMLAVSGILKDQASILAEAYASHFQLLTTLQKDEWVLLIFKPKQTPVE</sequence>
<feature type="binding site" evidence="6">
    <location>
        <position position="183"/>
    </location>
    <ligand>
        <name>S-adenosyl-L-methionine</name>
        <dbReference type="ChEBI" id="CHEBI:59789"/>
    </ligand>
</feature>
<dbReference type="AlphaFoldDB" id="A0A0W0VSQ7"/>
<dbReference type="STRING" id="45068.Llon_0048"/>
<keyword evidence="7" id="KW-0687">Ribonucleoprotein</keyword>
<dbReference type="HAMAP" id="MF_00735">
    <property type="entry name" value="Methyltr_PrmA"/>
    <property type="match status" value="1"/>
</dbReference>
<dbReference type="EMBL" id="LNYK01000001">
    <property type="protein sequence ID" value="KTD23163.1"/>
    <property type="molecule type" value="Genomic_DNA"/>
</dbReference>
<dbReference type="Gene3D" id="3.40.50.150">
    <property type="entry name" value="Vaccinia Virus protein VP39"/>
    <property type="match status" value="1"/>
</dbReference>
<feature type="binding site" evidence="6">
    <location>
        <position position="224"/>
    </location>
    <ligand>
        <name>S-adenosyl-L-methionine</name>
        <dbReference type="ChEBI" id="CHEBI:59789"/>
    </ligand>
</feature>
<comment type="similarity">
    <text evidence="1 6">Belongs to the methyltransferase superfamily. PrmA family.</text>
</comment>
<dbReference type="GO" id="GO:0016279">
    <property type="term" value="F:protein-lysine N-methyltransferase activity"/>
    <property type="evidence" value="ECO:0007669"/>
    <property type="project" value="TreeGrafter"/>
</dbReference>
<evidence type="ECO:0000256" key="5">
    <source>
        <dbReference type="ARBA" id="ARBA00022691"/>
    </source>
</evidence>
<proteinExistence type="inferred from homology"/>
<comment type="catalytic activity">
    <reaction evidence="6">
        <text>L-lysyl-[protein] + 3 S-adenosyl-L-methionine = N(6),N(6),N(6)-trimethyl-L-lysyl-[protein] + 3 S-adenosyl-L-homocysteine + 3 H(+)</text>
        <dbReference type="Rhea" id="RHEA:54192"/>
        <dbReference type="Rhea" id="RHEA-COMP:9752"/>
        <dbReference type="Rhea" id="RHEA-COMP:13826"/>
        <dbReference type="ChEBI" id="CHEBI:15378"/>
        <dbReference type="ChEBI" id="CHEBI:29969"/>
        <dbReference type="ChEBI" id="CHEBI:57856"/>
        <dbReference type="ChEBI" id="CHEBI:59789"/>
        <dbReference type="ChEBI" id="CHEBI:61961"/>
    </reaction>
</comment>
<organism evidence="7 8">
    <name type="scientific">Legionella londiniensis</name>
    <dbReference type="NCBI Taxonomy" id="45068"/>
    <lineage>
        <taxon>Bacteria</taxon>
        <taxon>Pseudomonadati</taxon>
        <taxon>Pseudomonadota</taxon>
        <taxon>Gammaproteobacteria</taxon>
        <taxon>Legionellales</taxon>
        <taxon>Legionellaceae</taxon>
        <taxon>Legionella</taxon>
    </lineage>
</organism>
<dbReference type="SUPFAM" id="SSF53335">
    <property type="entry name" value="S-adenosyl-L-methionine-dependent methyltransferases"/>
    <property type="match status" value="1"/>
</dbReference>
<evidence type="ECO:0000256" key="2">
    <source>
        <dbReference type="ARBA" id="ARBA00022490"/>
    </source>
</evidence>
<evidence type="ECO:0000313" key="7">
    <source>
        <dbReference type="EMBL" id="KTD23163.1"/>
    </source>
</evidence>
<comment type="subcellular location">
    <subcellularLocation>
        <location evidence="6">Cytoplasm</location>
    </subcellularLocation>
</comment>
<dbReference type="InterPro" id="IPR029063">
    <property type="entry name" value="SAM-dependent_MTases_sf"/>
</dbReference>
<dbReference type="CDD" id="cd02440">
    <property type="entry name" value="AdoMet_MTases"/>
    <property type="match status" value="1"/>
</dbReference>
<evidence type="ECO:0000313" key="8">
    <source>
        <dbReference type="Proteomes" id="UP000054997"/>
    </source>
</evidence>
<accession>A0A0W0VSQ7</accession>
<dbReference type="PANTHER" id="PTHR43648">
    <property type="entry name" value="ELECTRON TRANSFER FLAVOPROTEIN BETA SUBUNIT LYSINE METHYLTRANSFERASE"/>
    <property type="match status" value="1"/>
</dbReference>
<dbReference type="InterPro" id="IPR004498">
    <property type="entry name" value="Ribosomal_PrmA_MeTrfase"/>
</dbReference>
<dbReference type="PATRIC" id="fig|45068.5.peg.50"/>
<protein>
    <recommendedName>
        <fullName evidence="6">Ribosomal protein L11 methyltransferase</fullName>
        <shortName evidence="6">L11 Mtase</shortName>
        <ecNumber evidence="6">2.1.1.-</ecNumber>
    </recommendedName>
</protein>
<keyword evidence="8" id="KW-1185">Reference proteome</keyword>
<dbReference type="GO" id="GO:0032259">
    <property type="term" value="P:methylation"/>
    <property type="evidence" value="ECO:0007669"/>
    <property type="project" value="UniProtKB-KW"/>
</dbReference>
<evidence type="ECO:0000256" key="4">
    <source>
        <dbReference type="ARBA" id="ARBA00022679"/>
    </source>
</evidence>
<evidence type="ECO:0000256" key="3">
    <source>
        <dbReference type="ARBA" id="ARBA00022603"/>
    </source>
</evidence>
<name>A0A0W0VSQ7_9GAMM</name>
<keyword evidence="7" id="KW-0689">Ribosomal protein</keyword>
<dbReference type="EC" id="2.1.1.-" evidence="6"/>
<dbReference type="PIRSF" id="PIRSF000401">
    <property type="entry name" value="RPL11_MTase"/>
    <property type="match status" value="1"/>
</dbReference>
<dbReference type="Proteomes" id="UP000054997">
    <property type="component" value="Unassembled WGS sequence"/>
</dbReference>
<feature type="binding site" evidence="6">
    <location>
        <position position="140"/>
    </location>
    <ligand>
        <name>S-adenosyl-L-methionine</name>
        <dbReference type="ChEBI" id="CHEBI:59789"/>
    </ligand>
</feature>
<keyword evidence="5 6" id="KW-0949">S-adenosyl-L-methionine</keyword>
<evidence type="ECO:0000256" key="1">
    <source>
        <dbReference type="ARBA" id="ARBA00009741"/>
    </source>
</evidence>
<comment type="function">
    <text evidence="6">Methylates ribosomal protein L11.</text>
</comment>
<dbReference type="InterPro" id="IPR050078">
    <property type="entry name" value="Ribosomal_L11_MeTrfase_PrmA"/>
</dbReference>
<keyword evidence="4 6" id="KW-0808">Transferase</keyword>
<keyword evidence="3 6" id="KW-0489">Methyltransferase</keyword>
<dbReference type="GO" id="GO:0005840">
    <property type="term" value="C:ribosome"/>
    <property type="evidence" value="ECO:0007669"/>
    <property type="project" value="UniProtKB-KW"/>
</dbReference>
<dbReference type="Pfam" id="PF06325">
    <property type="entry name" value="PrmA"/>
    <property type="match status" value="1"/>
</dbReference>
<keyword evidence="2 6" id="KW-0963">Cytoplasm</keyword>
<dbReference type="GO" id="GO:0005829">
    <property type="term" value="C:cytosol"/>
    <property type="evidence" value="ECO:0007669"/>
    <property type="project" value="TreeGrafter"/>
</dbReference>
<dbReference type="NCBIfam" id="TIGR00406">
    <property type="entry name" value="prmA"/>
    <property type="match status" value="1"/>
</dbReference>
<dbReference type="PANTHER" id="PTHR43648:SF1">
    <property type="entry name" value="ELECTRON TRANSFER FLAVOPROTEIN BETA SUBUNIT LYSINE METHYLTRANSFERASE"/>
    <property type="match status" value="1"/>
</dbReference>
<gene>
    <name evidence="6 7" type="primary">prmA</name>
    <name evidence="7" type="ORF">Llon_0048</name>
</gene>
<feature type="binding site" evidence="6">
    <location>
        <position position="161"/>
    </location>
    <ligand>
        <name>S-adenosyl-L-methionine</name>
        <dbReference type="ChEBI" id="CHEBI:59789"/>
    </ligand>
</feature>
<comment type="caution">
    <text evidence="7">The sequence shown here is derived from an EMBL/GenBank/DDBJ whole genome shotgun (WGS) entry which is preliminary data.</text>
</comment>
<evidence type="ECO:0000256" key="6">
    <source>
        <dbReference type="HAMAP-Rule" id="MF_00735"/>
    </source>
</evidence>